<gene>
    <name evidence="2" type="ORF">KTT_39790</name>
</gene>
<keyword evidence="1" id="KW-1133">Transmembrane helix</keyword>
<dbReference type="OrthoDB" id="283553at2"/>
<organism evidence="2 3">
    <name type="scientific">Tengunoibacter tsumagoiensis</name>
    <dbReference type="NCBI Taxonomy" id="2014871"/>
    <lineage>
        <taxon>Bacteria</taxon>
        <taxon>Bacillati</taxon>
        <taxon>Chloroflexota</taxon>
        <taxon>Ktedonobacteria</taxon>
        <taxon>Ktedonobacterales</taxon>
        <taxon>Dictyobacteraceae</taxon>
        <taxon>Tengunoibacter</taxon>
    </lineage>
</organism>
<dbReference type="RefSeq" id="WP_126581594.1">
    <property type="nucleotide sequence ID" value="NZ_BIFR01000001.1"/>
</dbReference>
<feature type="transmembrane region" description="Helical" evidence="1">
    <location>
        <begin position="12"/>
        <end position="38"/>
    </location>
</feature>
<dbReference type="GO" id="GO:0016020">
    <property type="term" value="C:membrane"/>
    <property type="evidence" value="ECO:0007669"/>
    <property type="project" value="InterPro"/>
</dbReference>
<evidence type="ECO:0000313" key="2">
    <source>
        <dbReference type="EMBL" id="GCE14120.1"/>
    </source>
</evidence>
<keyword evidence="3" id="KW-1185">Reference proteome</keyword>
<sequence>MFVPHALPLPIVSFLIQLITGGILVCLFIRILASWLNIGEGSNPLMRFIARITDPFLEAVRRFVWRVWIIDISYLVTMFLVFTIRALLLQSVMPLGW</sequence>
<name>A0A402A4U1_9CHLR</name>
<dbReference type="EMBL" id="BIFR01000001">
    <property type="protein sequence ID" value="GCE14120.1"/>
    <property type="molecule type" value="Genomic_DNA"/>
</dbReference>
<comment type="caution">
    <text evidence="2">The sequence shown here is derived from an EMBL/GenBank/DDBJ whole genome shotgun (WGS) entry which is preliminary data.</text>
</comment>
<evidence type="ECO:0000256" key="1">
    <source>
        <dbReference type="SAM" id="Phobius"/>
    </source>
</evidence>
<dbReference type="Proteomes" id="UP000287352">
    <property type="component" value="Unassembled WGS sequence"/>
</dbReference>
<protein>
    <recommendedName>
        <fullName evidence="4">YggT family protein</fullName>
    </recommendedName>
</protein>
<dbReference type="AlphaFoldDB" id="A0A402A4U1"/>
<dbReference type="Pfam" id="PF02325">
    <property type="entry name" value="CCB3_YggT"/>
    <property type="match status" value="1"/>
</dbReference>
<evidence type="ECO:0008006" key="4">
    <source>
        <dbReference type="Google" id="ProtNLM"/>
    </source>
</evidence>
<keyword evidence="1" id="KW-0472">Membrane</keyword>
<keyword evidence="1" id="KW-0812">Transmembrane</keyword>
<accession>A0A402A4U1</accession>
<proteinExistence type="predicted"/>
<evidence type="ECO:0000313" key="3">
    <source>
        <dbReference type="Proteomes" id="UP000287352"/>
    </source>
</evidence>
<dbReference type="InterPro" id="IPR003425">
    <property type="entry name" value="CCB3/YggT"/>
</dbReference>
<feature type="transmembrane region" description="Helical" evidence="1">
    <location>
        <begin position="67"/>
        <end position="88"/>
    </location>
</feature>
<reference evidence="3" key="1">
    <citation type="submission" date="2018-12" db="EMBL/GenBank/DDBJ databases">
        <title>Tengunoibacter tsumagoiensis gen. nov., sp. nov., Dictyobacter kobayashii sp. nov., D. alpinus sp. nov., and D. joshuensis sp. nov. and description of Dictyobacteraceae fam. nov. within the order Ktedonobacterales isolated from Tengu-no-mugimeshi.</title>
        <authorList>
            <person name="Wang C.M."/>
            <person name="Zheng Y."/>
            <person name="Sakai Y."/>
            <person name="Toyoda A."/>
            <person name="Minakuchi Y."/>
            <person name="Abe K."/>
            <person name="Yokota A."/>
            <person name="Yabe S."/>
        </authorList>
    </citation>
    <scope>NUCLEOTIDE SEQUENCE [LARGE SCALE GENOMIC DNA]</scope>
    <source>
        <strain evidence="3">Uno3</strain>
    </source>
</reference>